<sequence length="404" mass="41929">MTRLPTRWVIRTAGPAGTRPRPQPQPHPRPRRARAGLAAAVLAGLTVATVGTAASAASSPAADGRPVPGFGGPEADCPPRGTAIGFSDALNKVVVDGETVGGLSGLAYDARRHAYAAVVDRSGTRPARIWFLSDTARPTVVGSIVLRTSTGVGYDGGNFDGEGLAVLPDGRYVVSSETEPSIRIFDRAGTEQSALPVPGRFRVAPAGEATDNATLEGLSISPSGRFIYAAMEGTLAGDVSAAGEAQTRRILVYRRTATGSYELSRQLGYRVEPGQRISEIAAYGEDGLLVLEASFTAGVGNRNALWAVPDTGRSADVTAVPNLSALPARALAGKQLVADLTACPTLGATNPGTQINPLMDNYEALAIDPRGRLGRGLVTVSVLSDDNFGATQVTRLLRVAVRLP</sequence>
<evidence type="ECO:0000313" key="3">
    <source>
        <dbReference type="EMBL" id="CUU55029.1"/>
    </source>
</evidence>
<dbReference type="EMBL" id="FAOZ01000004">
    <property type="protein sequence ID" value="CUU55029.1"/>
    <property type="molecule type" value="Genomic_DNA"/>
</dbReference>
<dbReference type="InterPro" id="IPR027372">
    <property type="entry name" value="Phytase-like_dom"/>
</dbReference>
<dbReference type="Gene3D" id="2.130.10.10">
    <property type="entry name" value="YVTN repeat-like/Quinoprotein amine dehydrogenase"/>
    <property type="match status" value="1"/>
</dbReference>
<evidence type="ECO:0000256" key="1">
    <source>
        <dbReference type="SAM" id="MobiDB-lite"/>
    </source>
</evidence>
<gene>
    <name evidence="3" type="ORF">Ga0074812_104110</name>
</gene>
<organism evidence="3 4">
    <name type="scientific">Parafrankia irregularis</name>
    <dbReference type="NCBI Taxonomy" id="795642"/>
    <lineage>
        <taxon>Bacteria</taxon>
        <taxon>Bacillati</taxon>
        <taxon>Actinomycetota</taxon>
        <taxon>Actinomycetes</taxon>
        <taxon>Frankiales</taxon>
        <taxon>Frankiaceae</taxon>
        <taxon>Parafrankia</taxon>
    </lineage>
</organism>
<dbReference type="PANTHER" id="PTHR37957:SF1">
    <property type="entry name" value="PHYTASE-LIKE DOMAIN-CONTAINING PROTEIN"/>
    <property type="match status" value="1"/>
</dbReference>
<feature type="compositionally biased region" description="Low complexity" evidence="1">
    <location>
        <begin position="53"/>
        <end position="62"/>
    </location>
</feature>
<dbReference type="PANTHER" id="PTHR37957">
    <property type="entry name" value="BLR7070 PROTEIN"/>
    <property type="match status" value="1"/>
</dbReference>
<proteinExistence type="predicted"/>
<accession>A0A0S4QHM0</accession>
<dbReference type="Proteomes" id="UP000198802">
    <property type="component" value="Unassembled WGS sequence"/>
</dbReference>
<reference evidence="4" key="1">
    <citation type="submission" date="2015-11" db="EMBL/GenBank/DDBJ databases">
        <authorList>
            <person name="Varghese N."/>
        </authorList>
    </citation>
    <scope>NUCLEOTIDE SEQUENCE [LARGE SCALE GENOMIC DNA]</scope>
    <source>
        <strain evidence="4">DSM 45899</strain>
    </source>
</reference>
<feature type="region of interest" description="Disordered" evidence="1">
    <location>
        <begin position="1"/>
        <end position="33"/>
    </location>
</feature>
<dbReference type="Pfam" id="PF13449">
    <property type="entry name" value="Phytase-like"/>
    <property type="match status" value="1"/>
</dbReference>
<dbReference type="InterPro" id="IPR015943">
    <property type="entry name" value="WD40/YVTN_repeat-like_dom_sf"/>
</dbReference>
<feature type="domain" description="Phytase-like" evidence="2">
    <location>
        <begin position="99"/>
        <end position="388"/>
    </location>
</feature>
<dbReference type="AlphaFoldDB" id="A0A0S4QHM0"/>
<evidence type="ECO:0000259" key="2">
    <source>
        <dbReference type="Pfam" id="PF13449"/>
    </source>
</evidence>
<protein>
    <submittedName>
        <fullName evidence="3">Uncharacterized conserved protein</fullName>
    </submittedName>
</protein>
<evidence type="ECO:0000313" key="4">
    <source>
        <dbReference type="Proteomes" id="UP000198802"/>
    </source>
</evidence>
<name>A0A0S4QHM0_9ACTN</name>
<dbReference type="RefSeq" id="WP_091273163.1">
    <property type="nucleotide sequence ID" value="NZ_FAOZ01000004.1"/>
</dbReference>
<dbReference type="SUPFAM" id="SSF50956">
    <property type="entry name" value="Thermostable phytase (3-phytase)"/>
    <property type="match status" value="1"/>
</dbReference>
<feature type="region of interest" description="Disordered" evidence="1">
    <location>
        <begin position="53"/>
        <end position="76"/>
    </location>
</feature>
<keyword evidence="4" id="KW-1185">Reference proteome</keyword>